<name>A0ABW7H7T6_9BURK</name>
<dbReference type="EMBL" id="JBIGIC010000002">
    <property type="protein sequence ID" value="MFG6485969.1"/>
    <property type="molecule type" value="Genomic_DNA"/>
</dbReference>
<protein>
    <submittedName>
        <fullName evidence="3">PEP-CTERM sorting domain-containing protein</fullName>
    </submittedName>
</protein>
<accession>A0ABW7H7T6</accession>
<feature type="signal peptide" evidence="1">
    <location>
        <begin position="1"/>
        <end position="22"/>
    </location>
</feature>
<dbReference type="NCBIfam" id="TIGR02595">
    <property type="entry name" value="PEP_CTERM"/>
    <property type="match status" value="1"/>
</dbReference>
<dbReference type="Proteomes" id="UP001606134">
    <property type="component" value="Unassembled WGS sequence"/>
</dbReference>
<reference evidence="3 4" key="1">
    <citation type="submission" date="2024-08" db="EMBL/GenBank/DDBJ databases">
        <authorList>
            <person name="Lu H."/>
        </authorList>
    </citation>
    <scope>NUCLEOTIDE SEQUENCE [LARGE SCALE GENOMIC DNA]</scope>
    <source>
        <strain evidence="3 4">BYS78W</strain>
    </source>
</reference>
<feature type="chain" id="PRO_5045380688" evidence="1">
    <location>
        <begin position="23"/>
        <end position="223"/>
    </location>
</feature>
<evidence type="ECO:0000313" key="4">
    <source>
        <dbReference type="Proteomes" id="UP001606134"/>
    </source>
</evidence>
<organism evidence="3 4">
    <name type="scientific">Pelomonas candidula</name>
    <dbReference type="NCBI Taxonomy" id="3299025"/>
    <lineage>
        <taxon>Bacteria</taxon>
        <taxon>Pseudomonadati</taxon>
        <taxon>Pseudomonadota</taxon>
        <taxon>Betaproteobacteria</taxon>
        <taxon>Burkholderiales</taxon>
        <taxon>Sphaerotilaceae</taxon>
        <taxon>Roseateles</taxon>
    </lineage>
</organism>
<gene>
    <name evidence="3" type="ORF">ACG04R_04745</name>
</gene>
<keyword evidence="1" id="KW-0732">Signal</keyword>
<feature type="domain" description="Ice-binding protein C-terminal" evidence="2">
    <location>
        <begin position="198"/>
        <end position="222"/>
    </location>
</feature>
<sequence length="223" mass="22156">MLKLKTGAALAAALLLAGTAGAATTDGVANGGFESVDAGSHLPTGWVVGDSSPATLSSDAHSGAYSVLLSAPGGFGGSSLLQNSVANGGLPALTAANLGDTPLLSFWTKGDASTTGNAKFALSYMGAGGAVLYDSGLQFFQNNINSSGWTQISFQGAAIPAGTQAVYLLFNTAVGPLLDGRPNAVYIDDVQLTLHTAAVPEPSSYALLLAGLGAVGAIVRRRA</sequence>
<evidence type="ECO:0000313" key="3">
    <source>
        <dbReference type="EMBL" id="MFG6485969.1"/>
    </source>
</evidence>
<dbReference type="Gene3D" id="2.60.120.260">
    <property type="entry name" value="Galactose-binding domain-like"/>
    <property type="match status" value="1"/>
</dbReference>
<proteinExistence type="predicted"/>
<evidence type="ECO:0000259" key="2">
    <source>
        <dbReference type="Pfam" id="PF07589"/>
    </source>
</evidence>
<dbReference type="InterPro" id="IPR013424">
    <property type="entry name" value="Ice-binding_C"/>
</dbReference>
<dbReference type="Pfam" id="PF07589">
    <property type="entry name" value="PEP-CTERM"/>
    <property type="match status" value="1"/>
</dbReference>
<comment type="caution">
    <text evidence="3">The sequence shown here is derived from an EMBL/GenBank/DDBJ whole genome shotgun (WGS) entry which is preliminary data.</text>
</comment>
<keyword evidence="4" id="KW-1185">Reference proteome</keyword>
<dbReference type="RefSeq" id="WP_394406791.1">
    <property type="nucleotide sequence ID" value="NZ_JBIGIC010000002.1"/>
</dbReference>
<evidence type="ECO:0000256" key="1">
    <source>
        <dbReference type="SAM" id="SignalP"/>
    </source>
</evidence>